<dbReference type="InParanoid" id="A0A1S0ULG0"/>
<organism evidence="1">
    <name type="scientific">Loa loa</name>
    <name type="common">Eye worm</name>
    <name type="synonym">Filaria loa</name>
    <dbReference type="NCBI Taxonomy" id="7209"/>
    <lineage>
        <taxon>Eukaryota</taxon>
        <taxon>Metazoa</taxon>
        <taxon>Ecdysozoa</taxon>
        <taxon>Nematoda</taxon>
        <taxon>Chromadorea</taxon>
        <taxon>Rhabditida</taxon>
        <taxon>Spirurina</taxon>
        <taxon>Spiruromorpha</taxon>
        <taxon>Filarioidea</taxon>
        <taxon>Onchocercidae</taxon>
        <taxon>Loa</taxon>
    </lineage>
</organism>
<proteinExistence type="predicted"/>
<dbReference type="CTD" id="9942253"/>
<dbReference type="EMBL" id="JH712079">
    <property type="protein sequence ID" value="EJD76311.1"/>
    <property type="molecule type" value="Genomic_DNA"/>
</dbReference>
<reference evidence="1" key="1">
    <citation type="submission" date="2012-04" db="EMBL/GenBank/DDBJ databases">
        <title>The Genome Sequence of Loa loa.</title>
        <authorList>
            <consortium name="The Broad Institute Genome Sequencing Platform"/>
            <consortium name="Broad Institute Genome Sequencing Center for Infectious Disease"/>
            <person name="Nutman T.B."/>
            <person name="Fink D.L."/>
            <person name="Russ C."/>
            <person name="Young S."/>
            <person name="Zeng Q."/>
            <person name="Gargeya S."/>
            <person name="Alvarado L."/>
            <person name="Berlin A."/>
            <person name="Chapman S.B."/>
            <person name="Chen Z."/>
            <person name="Freedman E."/>
            <person name="Gellesch M."/>
            <person name="Goldberg J."/>
            <person name="Griggs A."/>
            <person name="Gujja S."/>
            <person name="Heilman E.R."/>
            <person name="Heiman D."/>
            <person name="Howarth C."/>
            <person name="Mehta T."/>
            <person name="Neiman D."/>
            <person name="Pearson M."/>
            <person name="Roberts A."/>
            <person name="Saif S."/>
            <person name="Shea T."/>
            <person name="Shenoy N."/>
            <person name="Sisk P."/>
            <person name="Stolte C."/>
            <person name="Sykes S."/>
            <person name="White J."/>
            <person name="Yandava C."/>
            <person name="Haas B."/>
            <person name="Henn M.R."/>
            <person name="Nusbaum C."/>
            <person name="Birren B."/>
        </authorList>
    </citation>
    <scope>NUCLEOTIDE SEQUENCE [LARGE SCALE GENOMIC DNA]</scope>
</reference>
<evidence type="ECO:0000313" key="1">
    <source>
        <dbReference type="EMBL" id="EJD76311.1"/>
    </source>
</evidence>
<dbReference type="RefSeq" id="XP_020307120.1">
    <property type="nucleotide sequence ID" value="XM_020449354.1"/>
</dbReference>
<dbReference type="KEGG" id="loa:LOAG_16704"/>
<dbReference type="GeneID" id="9942253"/>
<name>A0A1S0ULG0_LOALO</name>
<protein>
    <submittedName>
        <fullName evidence="1">Uncharacterized protein</fullName>
    </submittedName>
</protein>
<gene>
    <name evidence="1" type="ORF">LOAG_16704</name>
</gene>
<sequence>MTYDSRLEKQNDRTDDNSSVRLESLYPLTYGVPRISPIIVAEREKRTGRDGDRNESSYQIMYVMQELLSSTPFTGNLTLMPEMALEDRADVQNNHNNFFCELVSSHPMVKRIFSQRTRFAFFALSS</sequence>
<dbReference type="AlphaFoldDB" id="A0A1S0ULG0"/>
<accession>A0A1S0ULG0</accession>